<gene>
    <name evidence="1" type="ORF">L1987_54711</name>
</gene>
<evidence type="ECO:0000313" key="2">
    <source>
        <dbReference type="Proteomes" id="UP001056120"/>
    </source>
</evidence>
<reference evidence="1 2" key="2">
    <citation type="journal article" date="2022" name="Mol. Ecol. Resour.">
        <title>The genomes of chicory, endive, great burdock and yacon provide insights into Asteraceae paleo-polyploidization history and plant inulin production.</title>
        <authorList>
            <person name="Fan W."/>
            <person name="Wang S."/>
            <person name="Wang H."/>
            <person name="Wang A."/>
            <person name="Jiang F."/>
            <person name="Liu H."/>
            <person name="Zhao H."/>
            <person name="Xu D."/>
            <person name="Zhang Y."/>
        </authorList>
    </citation>
    <scope>NUCLEOTIDE SEQUENCE [LARGE SCALE GENOMIC DNA]</scope>
    <source>
        <strain evidence="2">cv. Yunnan</strain>
        <tissue evidence="1">Leaves</tissue>
    </source>
</reference>
<protein>
    <submittedName>
        <fullName evidence="1">Uncharacterized protein</fullName>
    </submittedName>
</protein>
<evidence type="ECO:0000313" key="1">
    <source>
        <dbReference type="EMBL" id="KAI3754919.1"/>
    </source>
</evidence>
<keyword evidence="2" id="KW-1185">Reference proteome</keyword>
<proteinExistence type="predicted"/>
<comment type="caution">
    <text evidence="1">The sequence shown here is derived from an EMBL/GenBank/DDBJ whole genome shotgun (WGS) entry which is preliminary data.</text>
</comment>
<name>A0ACB9E7H6_9ASTR</name>
<organism evidence="1 2">
    <name type="scientific">Smallanthus sonchifolius</name>
    <dbReference type="NCBI Taxonomy" id="185202"/>
    <lineage>
        <taxon>Eukaryota</taxon>
        <taxon>Viridiplantae</taxon>
        <taxon>Streptophyta</taxon>
        <taxon>Embryophyta</taxon>
        <taxon>Tracheophyta</taxon>
        <taxon>Spermatophyta</taxon>
        <taxon>Magnoliopsida</taxon>
        <taxon>eudicotyledons</taxon>
        <taxon>Gunneridae</taxon>
        <taxon>Pentapetalae</taxon>
        <taxon>asterids</taxon>
        <taxon>campanulids</taxon>
        <taxon>Asterales</taxon>
        <taxon>Asteraceae</taxon>
        <taxon>Asteroideae</taxon>
        <taxon>Heliantheae alliance</taxon>
        <taxon>Millerieae</taxon>
        <taxon>Smallanthus</taxon>
    </lineage>
</organism>
<dbReference type="EMBL" id="CM042035">
    <property type="protein sequence ID" value="KAI3754919.1"/>
    <property type="molecule type" value="Genomic_DNA"/>
</dbReference>
<accession>A0ACB9E7H6</accession>
<sequence length="162" mass="18622">MRKVLVTEFLNEKMSRSFKKVLNIKLKSVLDSLPYGKVEYLNDLFASFIVDFACKIVAGKGYGEVKIGGTKLKDMLDEMLILFSGSYSEMFPKYGWILEDLSGWTRRLNKHTGNYDGLLEMVLDEHIDHTNEDEKDLIDACRSMLTTEEMKGKFSLQELGWS</sequence>
<reference evidence="2" key="1">
    <citation type="journal article" date="2022" name="Mol. Ecol. Resour.">
        <title>The genomes of chicory, endive, great burdock and yacon provide insights into Asteraceae palaeo-polyploidization history and plant inulin production.</title>
        <authorList>
            <person name="Fan W."/>
            <person name="Wang S."/>
            <person name="Wang H."/>
            <person name="Wang A."/>
            <person name="Jiang F."/>
            <person name="Liu H."/>
            <person name="Zhao H."/>
            <person name="Xu D."/>
            <person name="Zhang Y."/>
        </authorList>
    </citation>
    <scope>NUCLEOTIDE SEQUENCE [LARGE SCALE GENOMIC DNA]</scope>
    <source>
        <strain evidence="2">cv. Yunnan</strain>
    </source>
</reference>
<dbReference type="Proteomes" id="UP001056120">
    <property type="component" value="Linkage Group LG18"/>
</dbReference>